<organism evidence="1 2">
    <name type="scientific">Candidatus Yanofskybacteria bacterium RIFCSPHIGHO2_01_FULL_44_17</name>
    <dbReference type="NCBI Taxonomy" id="1802668"/>
    <lineage>
        <taxon>Bacteria</taxon>
        <taxon>Candidatus Yanofskyibacteriota</taxon>
    </lineage>
</organism>
<evidence type="ECO:0000313" key="1">
    <source>
        <dbReference type="EMBL" id="OGN03967.1"/>
    </source>
</evidence>
<proteinExistence type="predicted"/>
<sequence length="225" mass="24752">MRLTIIIVLGLLAPVGICLGQNQDQGAGESETQKRFCRYSFYPEGGAPSFKPALEWGLAHFEELEEILNNSQLAYCWYDAAMVVGASGTMRAVRLLEKFFSEGEGPLTESEFDGKFGAMLGLGWAANRFGLPTDAASFEATRYLIFLSRGNSPVGWVTPYPHVETWVHITRTAFRALGLTGKSSARASISNNPVCKLVNFKANCESGLDLIKRTQKEGLDKIYPQ</sequence>
<name>A0A1F8ESX2_9BACT</name>
<dbReference type="AlphaFoldDB" id="A0A1F8ESX2"/>
<dbReference type="Proteomes" id="UP000177507">
    <property type="component" value="Unassembled WGS sequence"/>
</dbReference>
<evidence type="ECO:0000313" key="2">
    <source>
        <dbReference type="Proteomes" id="UP000177507"/>
    </source>
</evidence>
<protein>
    <submittedName>
        <fullName evidence="1">Uncharacterized protein</fullName>
    </submittedName>
</protein>
<comment type="caution">
    <text evidence="1">The sequence shown here is derived from an EMBL/GenBank/DDBJ whole genome shotgun (WGS) entry which is preliminary data.</text>
</comment>
<gene>
    <name evidence="1" type="ORF">A2831_00155</name>
</gene>
<dbReference type="EMBL" id="MGJI01000027">
    <property type="protein sequence ID" value="OGN03967.1"/>
    <property type="molecule type" value="Genomic_DNA"/>
</dbReference>
<accession>A0A1F8ESX2</accession>
<reference evidence="1 2" key="1">
    <citation type="journal article" date="2016" name="Nat. Commun.">
        <title>Thousands of microbial genomes shed light on interconnected biogeochemical processes in an aquifer system.</title>
        <authorList>
            <person name="Anantharaman K."/>
            <person name="Brown C.T."/>
            <person name="Hug L.A."/>
            <person name="Sharon I."/>
            <person name="Castelle C.J."/>
            <person name="Probst A.J."/>
            <person name="Thomas B.C."/>
            <person name="Singh A."/>
            <person name="Wilkins M.J."/>
            <person name="Karaoz U."/>
            <person name="Brodie E.L."/>
            <person name="Williams K.H."/>
            <person name="Hubbard S.S."/>
            <person name="Banfield J.F."/>
        </authorList>
    </citation>
    <scope>NUCLEOTIDE SEQUENCE [LARGE SCALE GENOMIC DNA]</scope>
</reference>